<dbReference type="OrthoDB" id="3682664at2759"/>
<keyword evidence="1" id="KW-0732">Signal</keyword>
<dbReference type="InterPro" id="IPR006771">
    <property type="entry name" value="CetA-like"/>
</dbReference>
<organism evidence="2 3">
    <name type="scientific">Aspergillus ochraceoroseus</name>
    <dbReference type="NCBI Taxonomy" id="138278"/>
    <lineage>
        <taxon>Eukaryota</taxon>
        <taxon>Fungi</taxon>
        <taxon>Dikarya</taxon>
        <taxon>Ascomycota</taxon>
        <taxon>Pezizomycotina</taxon>
        <taxon>Eurotiomycetes</taxon>
        <taxon>Eurotiomycetidae</taxon>
        <taxon>Eurotiales</taxon>
        <taxon>Aspergillaceae</taxon>
        <taxon>Aspergillus</taxon>
        <taxon>Aspergillus subgen. Nidulantes</taxon>
    </lineage>
</organism>
<dbReference type="VEuPathDB" id="FungiDB:P175DRAFT_0436731"/>
<dbReference type="PANTHER" id="PTHR36195">
    <property type="entry name" value="DOMAIN PROTEIN, PUTATIVE (AFU_ORTHOLOGUE AFUA_5G01990)-RELATED-RELATED"/>
    <property type="match status" value="1"/>
</dbReference>
<evidence type="ECO:0000313" key="2">
    <source>
        <dbReference type="EMBL" id="KKK18748.1"/>
    </source>
</evidence>
<keyword evidence="3" id="KW-1185">Reference proteome</keyword>
<feature type="signal peptide" evidence="1">
    <location>
        <begin position="1"/>
        <end position="20"/>
    </location>
</feature>
<proteinExistence type="predicted"/>
<evidence type="ECO:0000256" key="1">
    <source>
        <dbReference type="SAM" id="SignalP"/>
    </source>
</evidence>
<accession>A0A0F8UGS7</accession>
<evidence type="ECO:0000313" key="3">
    <source>
        <dbReference type="Proteomes" id="UP000034947"/>
    </source>
</evidence>
<dbReference type="Proteomes" id="UP000034947">
    <property type="component" value="Unassembled WGS sequence"/>
</dbReference>
<protein>
    <recommendedName>
        <fullName evidence="4">BYS1 domain protein</fullName>
    </recommendedName>
</protein>
<feature type="chain" id="PRO_5002528736" description="BYS1 domain protein" evidence="1">
    <location>
        <begin position="21"/>
        <end position="157"/>
    </location>
</feature>
<reference evidence="2 3" key="1">
    <citation type="submission" date="2015-02" db="EMBL/GenBank/DDBJ databases">
        <title>Draft Genome Sequences of Two Closely-Related Aflatoxigenic Aspergillus Species Obtained from the Cote d'Ivoire.</title>
        <authorList>
            <person name="Moore G.G."/>
            <person name="Beltz S.B."/>
            <person name="Mack B.M."/>
        </authorList>
    </citation>
    <scope>NUCLEOTIDE SEQUENCE [LARGE SCALE GENOMIC DNA]</scope>
    <source>
        <strain evidence="2 3">SRRC1432</strain>
    </source>
</reference>
<sequence>MHFSNLVFLSLAALTPLVTATGHAKVTNNCAAPVYLWSVGGSVGERQTIQPGQTYSETFHHDPSSGGIALKITRTPNGLYDGSPQLSYQYTLDPTQVWYDLANTFGAPFSGNVVTLHSDNAKCPGICWSNGVSPGGNQVKTCEPESDKELVLCAAGC</sequence>
<dbReference type="EMBL" id="JYKN01001845">
    <property type="protein sequence ID" value="KKK18748.1"/>
    <property type="molecule type" value="Genomic_DNA"/>
</dbReference>
<gene>
    <name evidence="2" type="ORF">AOCH_000594</name>
</gene>
<dbReference type="PANTHER" id="PTHR36195:SF4">
    <property type="entry name" value="DOMAIN PROTEIN, PUTATIVE (AFU_ORTHOLOGUE AFUA_5G01990)-RELATED"/>
    <property type="match status" value="1"/>
</dbReference>
<evidence type="ECO:0008006" key="4">
    <source>
        <dbReference type="Google" id="ProtNLM"/>
    </source>
</evidence>
<dbReference type="Pfam" id="PF04681">
    <property type="entry name" value="Bys1"/>
    <property type="match status" value="1"/>
</dbReference>
<name>A0A0F8UGS7_9EURO</name>
<dbReference type="AlphaFoldDB" id="A0A0F8UGS7"/>
<comment type="caution">
    <text evidence="2">The sequence shown here is derived from an EMBL/GenBank/DDBJ whole genome shotgun (WGS) entry which is preliminary data.</text>
</comment>